<protein>
    <submittedName>
        <fullName evidence="2">Response regulator</fullName>
    </submittedName>
</protein>
<sequence>MSIADDCQLLMLAATPQWVRAPQPWLRSPQPMPLIAIVTYESPTILDYLLEIEVAQVLATPFRTSGLLSSLMLVLQGQKIRQRLETKNKRLRTEYLAKAYLMQHGQMTEQQAHKTLQQMAMQRQQTLLQVAETVIRASEQLNRADKA</sequence>
<dbReference type="InterPro" id="IPR036388">
    <property type="entry name" value="WH-like_DNA-bd_sf"/>
</dbReference>
<evidence type="ECO:0000313" key="3">
    <source>
        <dbReference type="Proteomes" id="UP000255087"/>
    </source>
</evidence>
<organism evidence="2 3">
    <name type="scientific">Yersinia pseudotuberculosis</name>
    <dbReference type="NCBI Taxonomy" id="633"/>
    <lineage>
        <taxon>Bacteria</taxon>
        <taxon>Pseudomonadati</taxon>
        <taxon>Pseudomonadota</taxon>
        <taxon>Gammaproteobacteria</taxon>
        <taxon>Enterobacterales</taxon>
        <taxon>Yersiniaceae</taxon>
        <taxon>Yersinia</taxon>
    </lineage>
</organism>
<accession>A0A380Q886</accession>
<dbReference type="Gene3D" id="3.40.50.2300">
    <property type="match status" value="1"/>
</dbReference>
<evidence type="ECO:0000259" key="1">
    <source>
        <dbReference type="PROSITE" id="PS50921"/>
    </source>
</evidence>
<dbReference type="Pfam" id="PF03861">
    <property type="entry name" value="ANTAR"/>
    <property type="match status" value="1"/>
</dbReference>
<dbReference type="SUPFAM" id="SSF52172">
    <property type="entry name" value="CheY-like"/>
    <property type="match status" value="1"/>
</dbReference>
<dbReference type="InterPro" id="IPR011006">
    <property type="entry name" value="CheY-like_superfamily"/>
</dbReference>
<name>A0A380Q886_YERPU</name>
<dbReference type="GO" id="GO:0003723">
    <property type="term" value="F:RNA binding"/>
    <property type="evidence" value="ECO:0007669"/>
    <property type="project" value="InterPro"/>
</dbReference>
<dbReference type="RefSeq" id="WP_146135961.1">
    <property type="nucleotide sequence ID" value="NZ_CPWG01000041.1"/>
</dbReference>
<proteinExistence type="predicted"/>
<feature type="domain" description="ANTAR" evidence="1">
    <location>
        <begin position="74"/>
        <end position="135"/>
    </location>
</feature>
<gene>
    <name evidence="2" type="primary">amiR</name>
    <name evidence="2" type="ORF">NCTC8580_02112</name>
</gene>
<reference evidence="2 3" key="1">
    <citation type="submission" date="2018-06" db="EMBL/GenBank/DDBJ databases">
        <authorList>
            <consortium name="Pathogen Informatics"/>
            <person name="Doyle S."/>
        </authorList>
    </citation>
    <scope>NUCLEOTIDE SEQUENCE [LARGE SCALE GENOMIC DNA]</scope>
    <source>
        <strain evidence="2 3">NCTC8580</strain>
    </source>
</reference>
<dbReference type="EMBL" id="UHJC01000001">
    <property type="protein sequence ID" value="SUP82374.1"/>
    <property type="molecule type" value="Genomic_DNA"/>
</dbReference>
<dbReference type="InterPro" id="IPR005561">
    <property type="entry name" value="ANTAR"/>
</dbReference>
<dbReference type="AlphaFoldDB" id="A0A380Q886"/>
<evidence type="ECO:0000313" key="2">
    <source>
        <dbReference type="EMBL" id="SUP82374.1"/>
    </source>
</evidence>
<dbReference type="PROSITE" id="PS50921">
    <property type="entry name" value="ANTAR"/>
    <property type="match status" value="1"/>
</dbReference>
<dbReference type="Proteomes" id="UP000255087">
    <property type="component" value="Unassembled WGS sequence"/>
</dbReference>
<dbReference type="Pfam" id="PF21332">
    <property type="entry name" value="AmiR_N"/>
    <property type="match status" value="1"/>
</dbReference>
<dbReference type="SMART" id="SM01012">
    <property type="entry name" value="ANTAR"/>
    <property type="match status" value="1"/>
</dbReference>
<dbReference type="InterPro" id="IPR049021">
    <property type="entry name" value="AmiR_N"/>
</dbReference>
<dbReference type="Gene3D" id="1.10.10.10">
    <property type="entry name" value="Winged helix-like DNA-binding domain superfamily/Winged helix DNA-binding domain"/>
    <property type="match status" value="1"/>
</dbReference>